<feature type="transmembrane region" description="Helical" evidence="2">
    <location>
        <begin position="284"/>
        <end position="302"/>
    </location>
</feature>
<protein>
    <submittedName>
        <fullName evidence="3">Predicted membrane protein</fullName>
    </submittedName>
</protein>
<feature type="transmembrane region" description="Helical" evidence="2">
    <location>
        <begin position="232"/>
        <end position="253"/>
    </location>
</feature>
<feature type="transmembrane region" description="Helical" evidence="2">
    <location>
        <begin position="337"/>
        <end position="355"/>
    </location>
</feature>
<feature type="transmembrane region" description="Helical" evidence="2">
    <location>
        <begin position="260"/>
        <end position="278"/>
    </location>
</feature>
<keyword evidence="2" id="KW-0472">Membrane</keyword>
<feature type="transmembrane region" description="Helical" evidence="2">
    <location>
        <begin position="747"/>
        <end position="765"/>
    </location>
</feature>
<feature type="transmembrane region" description="Helical" evidence="2">
    <location>
        <begin position="646"/>
        <end position="665"/>
    </location>
</feature>
<name>A0A1G7HL66_9FLAO</name>
<feature type="transmembrane region" description="Helical" evidence="2">
    <location>
        <begin position="367"/>
        <end position="390"/>
    </location>
</feature>
<feature type="transmembrane region" description="Helical" evidence="2">
    <location>
        <begin position="772"/>
        <end position="789"/>
    </location>
</feature>
<feature type="transmembrane region" description="Helical" evidence="2">
    <location>
        <begin position="203"/>
        <end position="226"/>
    </location>
</feature>
<dbReference type="AlphaFoldDB" id="A0A1G7HL66"/>
<dbReference type="STRING" id="454006.SAMN05421825_0834"/>
<dbReference type="RefSeq" id="WP_089871585.1">
    <property type="nucleotide sequence ID" value="NZ_FNBH01000001.1"/>
</dbReference>
<feature type="transmembrane region" description="Helical" evidence="2">
    <location>
        <begin position="307"/>
        <end position="325"/>
    </location>
</feature>
<sequence>MEIFLLLLILVFVIIIHNKSTSNHQATQNSINQLQEKIDTLKSEMNGRPQNVEQPEVPIIKEEIKHEEVISFRETSEIIEEEKIPEEEIQPEIIENVPPIIKEEELSQTEQKIAFSAENRVREVLPPKKSWLENFKENNPDIEKFIGENLINKIGILILVLGISFFVKYAIDKDWINEPARVGIGILAGALVMGIAHRLRKNYSAFSSVFVAGAISIFYFTIGIAFHDYHLFSQTVAFVIMVVITIFSVFVSVSYDRKELAVLSLIGGFAVPFMVSTGEGNYKILFTYIAILNIGMLMIAYFKKWNLVTFLAFIFSCLLYSAWFGKGFYEDRLPYRGALFFATIFYIIFNVATVIHNLRNKGTFTKLEYFIMVANTFFYFGMGISIIENWKPEFKGLFTVALALFNLVYAIFLYRKFGLDKNAIYLLLGLTLTFVTLAIPIQFKGNYITLFWAGEAVLLFWLSQKSKIATFKLGAIIVQILMLGSLIMDWEKYYSGNVMELKPFLNRMFITGIVSLTSLTLTYILLKKEKDNTDIFGFEFHPSSYRNIILGVCILVGYFTGMLEISYQANDYISNYYSALSYSVLYHFLFSVGIIYFVLKLQDKFWNSFIILLASINILLYIAFFYKLTYNELTENFVMNSSSRSAYFIHYILLICLAYFGYVLIKFRNESLFSKLLNHKLALWVFAFCIVYVLSNEVMIHGLMFTKDIISPAELAKYPLNKTGHSYEKEIFIDDKFEAVKVQIIKIGYPILWGVLSFVFLIIGIKKQNQPLRIIALSLLGLTIMKLFVYDIKNVSETGKIIAFILLGVLILIISFVYQKIKRLVVDEKKLSSDETLEEPIETNENQKPNDEEIN</sequence>
<keyword evidence="2" id="KW-0812">Transmembrane</keyword>
<dbReference type="EMBL" id="FNBH01000001">
    <property type="protein sequence ID" value="SDF01113.1"/>
    <property type="molecule type" value="Genomic_DNA"/>
</dbReference>
<keyword evidence="4" id="KW-1185">Reference proteome</keyword>
<feature type="transmembrane region" description="Helical" evidence="2">
    <location>
        <begin position="396"/>
        <end position="414"/>
    </location>
</feature>
<feature type="transmembrane region" description="Helical" evidence="2">
    <location>
        <begin position="150"/>
        <end position="171"/>
    </location>
</feature>
<evidence type="ECO:0000313" key="4">
    <source>
        <dbReference type="Proteomes" id="UP000199203"/>
    </source>
</evidence>
<evidence type="ECO:0000256" key="2">
    <source>
        <dbReference type="SAM" id="Phobius"/>
    </source>
</evidence>
<dbReference type="PANTHER" id="PTHR38434:SF1">
    <property type="entry name" value="BLL2549 PROTEIN"/>
    <property type="match status" value="1"/>
</dbReference>
<dbReference type="PANTHER" id="PTHR38434">
    <property type="entry name" value="BLL2549 PROTEIN"/>
    <property type="match status" value="1"/>
</dbReference>
<reference evidence="4" key="1">
    <citation type="submission" date="2016-10" db="EMBL/GenBank/DDBJ databases">
        <authorList>
            <person name="Varghese N."/>
            <person name="Submissions S."/>
        </authorList>
    </citation>
    <scope>NUCLEOTIDE SEQUENCE [LARGE SCALE GENOMIC DNA]</scope>
    <source>
        <strain evidence="4">DSM 19684</strain>
    </source>
</reference>
<keyword evidence="2" id="KW-1133">Transmembrane helix</keyword>
<dbReference type="InterPro" id="IPR019286">
    <property type="entry name" value="DUF2339_TM"/>
</dbReference>
<feature type="transmembrane region" description="Helical" evidence="2">
    <location>
        <begin position="606"/>
        <end position="626"/>
    </location>
</feature>
<feature type="transmembrane region" description="Helical" evidence="2">
    <location>
        <begin position="801"/>
        <end position="821"/>
    </location>
</feature>
<evidence type="ECO:0000256" key="1">
    <source>
        <dbReference type="SAM" id="MobiDB-lite"/>
    </source>
</evidence>
<accession>A0A1G7HL66</accession>
<feature type="transmembrane region" description="Helical" evidence="2">
    <location>
        <begin position="579"/>
        <end position="599"/>
    </location>
</feature>
<organism evidence="3 4">
    <name type="scientific">Epilithonimonas hungarica</name>
    <dbReference type="NCBI Taxonomy" id="454006"/>
    <lineage>
        <taxon>Bacteria</taxon>
        <taxon>Pseudomonadati</taxon>
        <taxon>Bacteroidota</taxon>
        <taxon>Flavobacteriia</taxon>
        <taxon>Flavobacteriales</taxon>
        <taxon>Weeksellaceae</taxon>
        <taxon>Chryseobacterium group</taxon>
        <taxon>Epilithonimonas</taxon>
    </lineage>
</organism>
<dbReference type="Proteomes" id="UP000199203">
    <property type="component" value="Unassembled WGS sequence"/>
</dbReference>
<feature type="transmembrane region" description="Helical" evidence="2">
    <location>
        <begin position="447"/>
        <end position="463"/>
    </location>
</feature>
<feature type="transmembrane region" description="Helical" evidence="2">
    <location>
        <begin position="508"/>
        <end position="526"/>
    </location>
</feature>
<feature type="transmembrane region" description="Helical" evidence="2">
    <location>
        <begin position="547"/>
        <end position="567"/>
    </location>
</feature>
<feature type="transmembrane region" description="Helical" evidence="2">
    <location>
        <begin position="677"/>
        <end position="695"/>
    </location>
</feature>
<feature type="transmembrane region" description="Helical" evidence="2">
    <location>
        <begin position="470"/>
        <end position="488"/>
    </location>
</feature>
<evidence type="ECO:0000313" key="3">
    <source>
        <dbReference type="EMBL" id="SDF01113.1"/>
    </source>
</evidence>
<gene>
    <name evidence="3" type="ORF">SAMN05421825_0834</name>
</gene>
<dbReference type="OrthoDB" id="666059at2"/>
<feature type="region of interest" description="Disordered" evidence="1">
    <location>
        <begin position="831"/>
        <end position="855"/>
    </location>
</feature>
<feature type="transmembrane region" description="Helical" evidence="2">
    <location>
        <begin position="423"/>
        <end position="441"/>
    </location>
</feature>
<dbReference type="Pfam" id="PF10101">
    <property type="entry name" value="DUF2339"/>
    <property type="match status" value="1"/>
</dbReference>
<proteinExistence type="predicted"/>